<dbReference type="Proteomes" id="UP001266305">
    <property type="component" value="Unassembled WGS sequence"/>
</dbReference>
<protein>
    <submittedName>
        <fullName evidence="1">Uncharacterized protein</fullName>
    </submittedName>
</protein>
<name>A0ABQ9W2N2_SAGOE</name>
<gene>
    <name evidence="1" type="ORF">P7K49_005653</name>
</gene>
<organism evidence="1 2">
    <name type="scientific">Saguinus oedipus</name>
    <name type="common">Cotton-top tamarin</name>
    <name type="synonym">Oedipomidas oedipus</name>
    <dbReference type="NCBI Taxonomy" id="9490"/>
    <lineage>
        <taxon>Eukaryota</taxon>
        <taxon>Metazoa</taxon>
        <taxon>Chordata</taxon>
        <taxon>Craniata</taxon>
        <taxon>Vertebrata</taxon>
        <taxon>Euteleostomi</taxon>
        <taxon>Mammalia</taxon>
        <taxon>Eutheria</taxon>
        <taxon>Euarchontoglires</taxon>
        <taxon>Primates</taxon>
        <taxon>Haplorrhini</taxon>
        <taxon>Platyrrhini</taxon>
        <taxon>Cebidae</taxon>
        <taxon>Callitrichinae</taxon>
        <taxon>Saguinus</taxon>
    </lineage>
</organism>
<comment type="caution">
    <text evidence="1">The sequence shown here is derived from an EMBL/GenBank/DDBJ whole genome shotgun (WGS) entry which is preliminary data.</text>
</comment>
<keyword evidence="2" id="KW-1185">Reference proteome</keyword>
<sequence length="75" mass="8827">MDDEVVMKARDYHEGKKSGIKDVVRRKHVNIYEEADVKELLETGKKYKNLSVRYEQRLKDNSSESSNSKLIIRLD</sequence>
<accession>A0ABQ9W2N2</accession>
<evidence type="ECO:0000313" key="2">
    <source>
        <dbReference type="Proteomes" id="UP001266305"/>
    </source>
</evidence>
<evidence type="ECO:0000313" key="1">
    <source>
        <dbReference type="EMBL" id="KAK2115028.1"/>
    </source>
</evidence>
<dbReference type="EMBL" id="JASSZA010000003">
    <property type="protein sequence ID" value="KAK2115028.1"/>
    <property type="molecule type" value="Genomic_DNA"/>
</dbReference>
<proteinExistence type="predicted"/>
<reference evidence="1 2" key="1">
    <citation type="submission" date="2023-05" db="EMBL/GenBank/DDBJ databases">
        <title>B98-5 Cell Line De Novo Hybrid Assembly: An Optical Mapping Approach.</title>
        <authorList>
            <person name="Kananen K."/>
            <person name="Auerbach J.A."/>
            <person name="Kautto E."/>
            <person name="Blachly J.S."/>
        </authorList>
    </citation>
    <scope>NUCLEOTIDE SEQUENCE [LARGE SCALE GENOMIC DNA]</scope>
    <source>
        <strain evidence="1">B95-8</strain>
        <tissue evidence="1">Cell line</tissue>
    </source>
</reference>